<sequence>MLILSFDVGIKNLAYSIIKYNEDDKTIKILEWKVINLLKDVFDNQKKCDNCAKVAFFKSKNDEFHFCKKHKKNIDKEKPLELEKFDKKLDKCSLDKCKKKVKYLCNGKKICASHKVLLLKEYNKNYKLQKIKVLNCKNYPVNDLLIKIINIFDEKYLHFLLVDIVLIELQPVLKGPRMKTISNHIYSYFLINGVCNSKLNMSNVYYINASNKLKFVKENSSNETKKYKNRKKTAILNTIYVLDILDNKEITNFFNLSKKKDDLSDCLLQSLYFLEKSFSFSLQQN</sequence>
<dbReference type="EMBL" id="UINC01004114">
    <property type="protein sequence ID" value="SVA11893.1"/>
    <property type="molecule type" value="Genomic_DNA"/>
</dbReference>
<dbReference type="Gene3D" id="3.30.420.10">
    <property type="entry name" value="Ribonuclease H-like superfamily/Ribonuclease H"/>
    <property type="match status" value="1"/>
</dbReference>
<feature type="domain" description="Mitochondrial resolvase Ydc2 catalytic" evidence="1">
    <location>
        <begin position="3"/>
        <end position="57"/>
    </location>
</feature>
<evidence type="ECO:0000313" key="2">
    <source>
        <dbReference type="EMBL" id="SVA11893.1"/>
    </source>
</evidence>
<proteinExistence type="predicted"/>
<evidence type="ECO:0000259" key="1">
    <source>
        <dbReference type="Pfam" id="PF09159"/>
    </source>
</evidence>
<dbReference type="InterPro" id="IPR015242">
    <property type="entry name" value="Ydc2_cat"/>
</dbReference>
<dbReference type="InterPro" id="IPR012337">
    <property type="entry name" value="RNaseH-like_sf"/>
</dbReference>
<name>A0A381TD93_9ZZZZ</name>
<dbReference type="SUPFAM" id="SSF53098">
    <property type="entry name" value="Ribonuclease H-like"/>
    <property type="match status" value="1"/>
</dbReference>
<protein>
    <recommendedName>
        <fullName evidence="1">Mitochondrial resolvase Ydc2 catalytic domain-containing protein</fullName>
    </recommendedName>
</protein>
<dbReference type="Pfam" id="PF09159">
    <property type="entry name" value="Ydc2-catalyt"/>
    <property type="match status" value="1"/>
</dbReference>
<dbReference type="GO" id="GO:0003676">
    <property type="term" value="F:nucleic acid binding"/>
    <property type="evidence" value="ECO:0007669"/>
    <property type="project" value="InterPro"/>
</dbReference>
<dbReference type="InterPro" id="IPR036397">
    <property type="entry name" value="RNaseH_sf"/>
</dbReference>
<dbReference type="AlphaFoldDB" id="A0A381TD93"/>
<gene>
    <name evidence="2" type="ORF">METZ01_LOCUS64747</name>
</gene>
<reference evidence="2" key="1">
    <citation type="submission" date="2018-05" db="EMBL/GenBank/DDBJ databases">
        <authorList>
            <person name="Lanie J.A."/>
            <person name="Ng W.-L."/>
            <person name="Kazmierczak K.M."/>
            <person name="Andrzejewski T.M."/>
            <person name="Davidsen T.M."/>
            <person name="Wayne K.J."/>
            <person name="Tettelin H."/>
            <person name="Glass J.I."/>
            <person name="Rusch D."/>
            <person name="Podicherti R."/>
            <person name="Tsui H.-C.T."/>
            <person name="Winkler M.E."/>
        </authorList>
    </citation>
    <scope>NUCLEOTIDE SEQUENCE</scope>
</reference>
<accession>A0A381TD93</accession>
<organism evidence="2">
    <name type="scientific">marine metagenome</name>
    <dbReference type="NCBI Taxonomy" id="408172"/>
    <lineage>
        <taxon>unclassified sequences</taxon>
        <taxon>metagenomes</taxon>
        <taxon>ecological metagenomes</taxon>
    </lineage>
</organism>